<dbReference type="RefSeq" id="WP_249298674.1">
    <property type="nucleotide sequence ID" value="NZ_JACRSX010000051.1"/>
</dbReference>
<dbReference type="EMBL" id="JACRSX010000051">
    <property type="protein sequence ID" value="MBC8563700.1"/>
    <property type="molecule type" value="Genomic_DNA"/>
</dbReference>
<evidence type="ECO:0000313" key="1">
    <source>
        <dbReference type="EMBL" id="MBC8563700.1"/>
    </source>
</evidence>
<reference evidence="1 2" key="1">
    <citation type="submission" date="2020-08" db="EMBL/GenBank/DDBJ databases">
        <title>Genome public.</title>
        <authorList>
            <person name="Liu C."/>
            <person name="Sun Q."/>
        </authorList>
    </citation>
    <scope>NUCLEOTIDE SEQUENCE [LARGE SCALE GENOMIC DNA]</scope>
    <source>
        <strain evidence="1 2">NSJ-37</strain>
    </source>
</reference>
<accession>A0ABR7N500</accession>
<dbReference type="Proteomes" id="UP000606193">
    <property type="component" value="Unassembled WGS sequence"/>
</dbReference>
<comment type="caution">
    <text evidence="1">The sequence shown here is derived from an EMBL/GenBank/DDBJ whole genome shotgun (WGS) entry which is preliminary data.</text>
</comment>
<sequence>MNLKILLLVGLTADKVIEAYNVYNAISEVLTMYRKTRRNSSKDEFAQYIGVTQTWMNENINGFRFMNTGDIILLNAYKNLKDQYEKKGIVGLKQKDIIIDSIFIVRDVINKEKENNVSLLTKNSGIFSKVQVEIGNLEKRVEHKGV</sequence>
<evidence type="ECO:0000313" key="2">
    <source>
        <dbReference type="Proteomes" id="UP000606193"/>
    </source>
</evidence>
<protein>
    <submittedName>
        <fullName evidence="1">Uncharacterized protein</fullName>
    </submittedName>
</protein>
<proteinExistence type="predicted"/>
<gene>
    <name evidence="1" type="ORF">H8704_13965</name>
</gene>
<organism evidence="1 2">
    <name type="scientific">Jutongia huaianensis</name>
    <dbReference type="NCBI Taxonomy" id="2763668"/>
    <lineage>
        <taxon>Bacteria</taxon>
        <taxon>Bacillati</taxon>
        <taxon>Bacillota</taxon>
        <taxon>Clostridia</taxon>
        <taxon>Lachnospirales</taxon>
        <taxon>Lachnospiraceae</taxon>
        <taxon>Jutongia</taxon>
    </lineage>
</organism>
<keyword evidence="2" id="KW-1185">Reference proteome</keyword>
<name>A0ABR7N500_9FIRM</name>